<name>A0A437PX84_9BACT</name>
<dbReference type="InterPro" id="IPR003488">
    <property type="entry name" value="DprA"/>
</dbReference>
<dbReference type="PANTHER" id="PTHR43022:SF1">
    <property type="entry name" value="PROTEIN SMF"/>
    <property type="match status" value="1"/>
</dbReference>
<comment type="caution">
    <text evidence="4">The sequence shown here is derived from an EMBL/GenBank/DDBJ whole genome shotgun (WGS) entry which is preliminary data.</text>
</comment>
<feature type="domain" description="DprA winged helix" evidence="3">
    <location>
        <begin position="316"/>
        <end position="365"/>
    </location>
</feature>
<dbReference type="SUPFAM" id="SSF47781">
    <property type="entry name" value="RuvA domain 2-like"/>
    <property type="match status" value="1"/>
</dbReference>
<dbReference type="InterPro" id="IPR057666">
    <property type="entry name" value="DrpA_SLOG"/>
</dbReference>
<comment type="similarity">
    <text evidence="1">Belongs to the DprA/Smf family.</text>
</comment>
<dbReference type="InterPro" id="IPR036388">
    <property type="entry name" value="WH-like_DNA-bd_sf"/>
</dbReference>
<sequence length="370" mass="41415">MLTTTSETQYFIALTLLKNVGSITARKLIAHFGTAQMVFEATTKELLKIPGVGHSFIREIKNALYLHEALKIIQICQKQEVYIIIYSDDNYPHRLKSLYDAPLVLYFLGSEIPNSNKTLAVVGTRMATDYGKKVVGQLVSESKNTNANFISGLAYGIDICMHVNCIENQITNYAILAGGFDHIYPFQHKKYIDRILQNGGLIAEHPPSIKPDARYFPMRNRIIAGLSDALIVVEAAQRGGALITADFANNYHKEVFAVPGNLDRPFSMGCNQLIANNKAIVYLGFEELMKQMNWSRENDLNFSKQIELDFSKFTQNESAILAAIHQLGDLSIDELVWKTNLTSKEIALICLSLECDGLIKAIPGNRYMLI</sequence>
<dbReference type="SUPFAM" id="SSF102405">
    <property type="entry name" value="MCP/YpsA-like"/>
    <property type="match status" value="1"/>
</dbReference>
<organism evidence="4 5">
    <name type="scientific">Sandaracinomonas limnophila</name>
    <dbReference type="NCBI Taxonomy" id="1862386"/>
    <lineage>
        <taxon>Bacteria</taxon>
        <taxon>Pseudomonadati</taxon>
        <taxon>Bacteroidota</taxon>
        <taxon>Cytophagia</taxon>
        <taxon>Cytophagales</taxon>
        <taxon>Flectobacillaceae</taxon>
        <taxon>Sandaracinomonas</taxon>
    </lineage>
</organism>
<evidence type="ECO:0000313" key="4">
    <source>
        <dbReference type="EMBL" id="RVU26862.1"/>
    </source>
</evidence>
<dbReference type="Gene3D" id="1.10.10.10">
    <property type="entry name" value="Winged helix-like DNA-binding domain superfamily/Winged helix DNA-binding domain"/>
    <property type="match status" value="1"/>
</dbReference>
<dbReference type="GO" id="GO:0009294">
    <property type="term" value="P:DNA-mediated transformation"/>
    <property type="evidence" value="ECO:0007669"/>
    <property type="project" value="InterPro"/>
</dbReference>
<dbReference type="InterPro" id="IPR010994">
    <property type="entry name" value="RuvA_2-like"/>
</dbReference>
<evidence type="ECO:0000259" key="3">
    <source>
        <dbReference type="Pfam" id="PF17782"/>
    </source>
</evidence>
<gene>
    <name evidence="4" type="primary">dprA</name>
    <name evidence="4" type="ORF">EOJ36_02370</name>
</gene>
<dbReference type="Pfam" id="PF17782">
    <property type="entry name" value="WHD_DprA"/>
    <property type="match status" value="1"/>
</dbReference>
<proteinExistence type="inferred from homology"/>
<dbReference type="PANTHER" id="PTHR43022">
    <property type="entry name" value="PROTEIN SMF"/>
    <property type="match status" value="1"/>
</dbReference>
<dbReference type="Pfam" id="PF02481">
    <property type="entry name" value="DNA_processg_A"/>
    <property type="match status" value="1"/>
</dbReference>
<reference evidence="4 5" key="1">
    <citation type="submission" date="2019-01" db="EMBL/GenBank/DDBJ databases">
        <authorList>
            <person name="Chen W.-M."/>
        </authorList>
    </citation>
    <scope>NUCLEOTIDE SEQUENCE [LARGE SCALE GENOMIC DNA]</scope>
    <source>
        <strain evidence="4 5">FSY-15</strain>
    </source>
</reference>
<dbReference type="Gene3D" id="3.40.50.450">
    <property type="match status" value="1"/>
</dbReference>
<dbReference type="EMBL" id="SACY01000001">
    <property type="protein sequence ID" value="RVU26862.1"/>
    <property type="molecule type" value="Genomic_DNA"/>
</dbReference>
<evidence type="ECO:0000259" key="2">
    <source>
        <dbReference type="Pfam" id="PF02481"/>
    </source>
</evidence>
<dbReference type="AlphaFoldDB" id="A0A437PX84"/>
<protein>
    <submittedName>
        <fullName evidence="4">DNA-protecting protein DprA</fullName>
    </submittedName>
</protein>
<keyword evidence="5" id="KW-1185">Reference proteome</keyword>
<dbReference type="OrthoDB" id="9785707at2"/>
<accession>A0A437PX84</accession>
<evidence type="ECO:0000313" key="5">
    <source>
        <dbReference type="Proteomes" id="UP000282832"/>
    </source>
</evidence>
<dbReference type="RefSeq" id="WP_127802413.1">
    <property type="nucleotide sequence ID" value="NZ_SACY01000001.1"/>
</dbReference>
<dbReference type="Proteomes" id="UP000282832">
    <property type="component" value="Unassembled WGS sequence"/>
</dbReference>
<feature type="domain" description="Smf/DprA SLOG" evidence="2">
    <location>
        <begin position="83"/>
        <end position="292"/>
    </location>
</feature>
<dbReference type="InterPro" id="IPR041614">
    <property type="entry name" value="DprA_WH"/>
</dbReference>
<dbReference type="NCBIfam" id="TIGR00732">
    <property type="entry name" value="dprA"/>
    <property type="match status" value="1"/>
</dbReference>
<evidence type="ECO:0000256" key="1">
    <source>
        <dbReference type="ARBA" id="ARBA00006525"/>
    </source>
</evidence>